<dbReference type="EMBL" id="JANFAV010000015">
    <property type="protein sequence ID" value="MCW6536756.1"/>
    <property type="molecule type" value="Genomic_DNA"/>
</dbReference>
<accession>A0AA41ZHI6</accession>
<dbReference type="PANTHER" id="PTHR32552:SF81">
    <property type="entry name" value="TONB-DEPENDENT OUTER MEMBRANE RECEPTOR"/>
    <property type="match status" value="1"/>
</dbReference>
<dbReference type="PROSITE" id="PS52016">
    <property type="entry name" value="TONB_DEPENDENT_REC_3"/>
    <property type="match status" value="1"/>
</dbReference>
<evidence type="ECO:0000256" key="13">
    <source>
        <dbReference type="SAM" id="SignalP"/>
    </source>
</evidence>
<comment type="similarity">
    <text evidence="11 12">Belongs to the TonB-dependent receptor family.</text>
</comment>
<proteinExistence type="inferred from homology"/>
<name>A0AA41ZHI6_9SPHN</name>
<evidence type="ECO:0000256" key="1">
    <source>
        <dbReference type="ARBA" id="ARBA00004571"/>
    </source>
</evidence>
<dbReference type="Gene3D" id="2.40.170.20">
    <property type="entry name" value="TonB-dependent receptor, beta-barrel domain"/>
    <property type="match status" value="1"/>
</dbReference>
<dbReference type="InterPro" id="IPR036942">
    <property type="entry name" value="Beta-barrel_TonB_sf"/>
</dbReference>
<evidence type="ECO:0000256" key="11">
    <source>
        <dbReference type="PROSITE-ProRule" id="PRU01360"/>
    </source>
</evidence>
<evidence type="ECO:0000256" key="10">
    <source>
        <dbReference type="ARBA" id="ARBA00023237"/>
    </source>
</evidence>
<evidence type="ECO:0000259" key="15">
    <source>
        <dbReference type="Pfam" id="PF07715"/>
    </source>
</evidence>
<evidence type="ECO:0000256" key="7">
    <source>
        <dbReference type="ARBA" id="ARBA00023065"/>
    </source>
</evidence>
<comment type="subcellular location">
    <subcellularLocation>
        <location evidence="1 11">Cell outer membrane</location>
        <topology evidence="1 11">Multi-pass membrane protein</topology>
    </subcellularLocation>
</comment>
<dbReference type="Proteomes" id="UP001165565">
    <property type="component" value="Unassembled WGS sequence"/>
</dbReference>
<comment type="caution">
    <text evidence="16">The sequence shown here is derived from an EMBL/GenBank/DDBJ whole genome shotgun (WGS) entry which is preliminary data.</text>
</comment>
<keyword evidence="5 11" id="KW-0812">Transmembrane</keyword>
<keyword evidence="10 11" id="KW-0998">Cell outer membrane</keyword>
<keyword evidence="3 11" id="KW-1134">Transmembrane beta strand</keyword>
<dbReference type="InterPro" id="IPR012910">
    <property type="entry name" value="Plug_dom"/>
</dbReference>
<keyword evidence="13" id="KW-0732">Signal</keyword>
<keyword evidence="8 12" id="KW-0798">TonB box</keyword>
<feature type="domain" description="TonB-dependent receptor-like beta-barrel" evidence="14">
    <location>
        <begin position="300"/>
        <end position="781"/>
    </location>
</feature>
<evidence type="ECO:0000256" key="2">
    <source>
        <dbReference type="ARBA" id="ARBA00022448"/>
    </source>
</evidence>
<evidence type="ECO:0000256" key="4">
    <source>
        <dbReference type="ARBA" id="ARBA00022496"/>
    </source>
</evidence>
<evidence type="ECO:0000313" key="16">
    <source>
        <dbReference type="EMBL" id="MCW6536756.1"/>
    </source>
</evidence>
<keyword evidence="2 11" id="KW-0813">Transport</keyword>
<dbReference type="RefSeq" id="WP_265270474.1">
    <property type="nucleotide sequence ID" value="NZ_JANFAV010000015.1"/>
</dbReference>
<organism evidence="16 17">
    <name type="scientific">Sphingomonas lycopersici</name>
    <dbReference type="NCBI Taxonomy" id="2951807"/>
    <lineage>
        <taxon>Bacteria</taxon>
        <taxon>Pseudomonadati</taxon>
        <taxon>Pseudomonadota</taxon>
        <taxon>Alphaproteobacteria</taxon>
        <taxon>Sphingomonadales</taxon>
        <taxon>Sphingomonadaceae</taxon>
        <taxon>Sphingomonas</taxon>
    </lineage>
</organism>
<feature type="chain" id="PRO_5041436854" evidence="13">
    <location>
        <begin position="23"/>
        <end position="815"/>
    </location>
</feature>
<keyword evidence="4" id="KW-0410">Iron transport</keyword>
<keyword evidence="9 11" id="KW-0472">Membrane</keyword>
<dbReference type="GO" id="GO:0009279">
    <property type="term" value="C:cell outer membrane"/>
    <property type="evidence" value="ECO:0007669"/>
    <property type="project" value="UniProtKB-SubCell"/>
</dbReference>
<dbReference type="SUPFAM" id="SSF56935">
    <property type="entry name" value="Porins"/>
    <property type="match status" value="1"/>
</dbReference>
<keyword evidence="16" id="KW-0675">Receptor</keyword>
<keyword evidence="7" id="KW-0406">Ion transport</keyword>
<evidence type="ECO:0000256" key="8">
    <source>
        <dbReference type="ARBA" id="ARBA00023077"/>
    </source>
</evidence>
<dbReference type="InterPro" id="IPR039426">
    <property type="entry name" value="TonB-dep_rcpt-like"/>
</dbReference>
<feature type="signal peptide" evidence="13">
    <location>
        <begin position="1"/>
        <end position="22"/>
    </location>
</feature>
<evidence type="ECO:0000259" key="14">
    <source>
        <dbReference type="Pfam" id="PF00593"/>
    </source>
</evidence>
<evidence type="ECO:0000256" key="5">
    <source>
        <dbReference type="ARBA" id="ARBA00022692"/>
    </source>
</evidence>
<dbReference type="Pfam" id="PF07715">
    <property type="entry name" value="Plug"/>
    <property type="match status" value="1"/>
</dbReference>
<sequence length="815" mass="88164">MKKHLLVLFGSTAIGVCSPAYAARPAATPEPVRGKIATAAPCVAPAGAPGGSAGVAPCIAPSTAGEAGRTDLGTNDIIVTAQKRSERLSDVPVSITAVSGAHLADIGITRPSDLEKIAPGLTYRPSTYGSPVFTIRGIGFYDVAVAVAPTVSVYSDQVPVPYLAMTEGVSFDVERVEVLKGPQGTLFGQNSTGGAINYIPAKPTDTLTSGFDLTYGRFNEVDAQAFISGPIAGNLNGRLAVRHEYADGWQISQSRPLDRLGRRDFTTGRMILDWEQGPVRLEFNANGWINKSETQAGQFMRYDPQVPASAGGYTDLQAALLAIAPAPKNSRIADWDPGVSLRRDDYFYQFSLRGDVDLSDSIKLTSISAYSRFKQWSPVDTDGVPVPNMRLTIDARIESFSQELRVAGQSGPLRWMIGGNYSHDKTDDREIGNIDASNSGVGPYRYREFTIGNAQKIDAKAVFGSVDYEIVRGLTLQASARYNDQTNRFRGCLYDSGNGDIATVFSFLSNLLRGFTDPVVALKPGACATLGEVGYGTPLVPVPIVEKRLSQDNVSWRAGLNWKPNQDTLLYANVTKGYKAGSFPTVPGLFPTQFDPVTQESVLAVEAGFKVAALNRRLQLNGAGFYYKYNDKQIAGYVATAFGNLPSLVQIPRSSVRGGELTINWRPVEGLTLNGGVTYVDTRIDRSFVTNDPDGTAINVKGASFPGTPKWQMNADIDYHVPLDSTLELTMGGNLSYRSKVQAAFGNLTEFEIPGYALLDLRLGLGARDSRWKVQLWGRNVTNKFYLTNVTDVVDTVVRLTGKPATYGITLSYRY</sequence>
<reference evidence="16" key="1">
    <citation type="submission" date="2022-06" db="EMBL/GenBank/DDBJ databases">
        <title>Sphingomonas sp. nov. isolated from rhizosphere soil of tomato.</title>
        <authorList>
            <person name="Dong H."/>
            <person name="Gao R."/>
        </authorList>
    </citation>
    <scope>NUCLEOTIDE SEQUENCE</scope>
    <source>
        <strain evidence="16">MMSM24</strain>
    </source>
</reference>
<dbReference type="GO" id="GO:0006826">
    <property type="term" value="P:iron ion transport"/>
    <property type="evidence" value="ECO:0007669"/>
    <property type="project" value="UniProtKB-KW"/>
</dbReference>
<evidence type="ECO:0000256" key="6">
    <source>
        <dbReference type="ARBA" id="ARBA00023004"/>
    </source>
</evidence>
<feature type="domain" description="TonB-dependent receptor plug" evidence="15">
    <location>
        <begin position="88"/>
        <end position="195"/>
    </location>
</feature>
<keyword evidence="6" id="KW-0408">Iron</keyword>
<evidence type="ECO:0000256" key="12">
    <source>
        <dbReference type="RuleBase" id="RU003357"/>
    </source>
</evidence>
<dbReference type="PANTHER" id="PTHR32552">
    <property type="entry name" value="FERRICHROME IRON RECEPTOR-RELATED"/>
    <property type="match status" value="1"/>
</dbReference>
<dbReference type="InterPro" id="IPR000531">
    <property type="entry name" value="Beta-barrel_TonB"/>
</dbReference>
<dbReference type="Pfam" id="PF00593">
    <property type="entry name" value="TonB_dep_Rec_b-barrel"/>
    <property type="match status" value="1"/>
</dbReference>
<dbReference type="AlphaFoldDB" id="A0AA41ZHI6"/>
<keyword evidence="17" id="KW-1185">Reference proteome</keyword>
<evidence type="ECO:0000313" key="17">
    <source>
        <dbReference type="Proteomes" id="UP001165565"/>
    </source>
</evidence>
<gene>
    <name evidence="16" type="ORF">NEE01_18415</name>
</gene>
<protein>
    <submittedName>
        <fullName evidence="16">TonB-dependent receptor</fullName>
    </submittedName>
</protein>
<evidence type="ECO:0000256" key="9">
    <source>
        <dbReference type="ARBA" id="ARBA00023136"/>
    </source>
</evidence>
<evidence type="ECO:0000256" key="3">
    <source>
        <dbReference type="ARBA" id="ARBA00022452"/>
    </source>
</evidence>